<feature type="chain" id="PRO_5044804260" description="Tachykinin domain-containing protein" evidence="10">
    <location>
        <begin position="20"/>
        <end position="114"/>
    </location>
</feature>
<evidence type="ECO:0000256" key="1">
    <source>
        <dbReference type="ARBA" id="ARBA00003207"/>
    </source>
</evidence>
<dbReference type="PROSITE" id="PS00267">
    <property type="entry name" value="TACHYKININ"/>
    <property type="match status" value="1"/>
</dbReference>
<evidence type="ECO:0000256" key="8">
    <source>
        <dbReference type="ARBA" id="ARBA00023320"/>
    </source>
</evidence>
<comment type="similarity">
    <text evidence="3">Belongs to the tachykinin family.</text>
</comment>
<dbReference type="PANTHER" id="PTHR11250">
    <property type="entry name" value="TACHYKININ"/>
    <property type="match status" value="1"/>
</dbReference>
<sequence>MKSLLSAAVLFLVLAQVFCEEFAAKEDPDYWVNSIQIQDEWFPSDSFREILRRMTRKPRPNQFFGLMGKRSSANAQITRKRHKINAFVGLMGKRSQEEPDSTEWSTMLNYDKRR</sequence>
<evidence type="ECO:0000256" key="3">
    <source>
        <dbReference type="ARBA" id="ARBA00007518"/>
    </source>
</evidence>
<keyword evidence="8" id="KW-0527">Neuropeptide</keyword>
<dbReference type="GO" id="GO:0005576">
    <property type="term" value="C:extracellular region"/>
    <property type="evidence" value="ECO:0007669"/>
    <property type="project" value="UniProtKB-SubCell"/>
</dbReference>
<keyword evidence="7" id="KW-0027">Amidation</keyword>
<evidence type="ECO:0000256" key="4">
    <source>
        <dbReference type="ARBA" id="ARBA00022525"/>
    </source>
</evidence>
<keyword evidence="13" id="KW-1185">Reference proteome</keyword>
<keyword evidence="4" id="KW-0964">Secreted</keyword>
<dbReference type="InterPro" id="IPR008216">
    <property type="entry name" value="Tachykinin_fam"/>
</dbReference>
<feature type="domain" description="Tachykinin" evidence="11">
    <location>
        <begin position="81"/>
        <end position="91"/>
    </location>
</feature>
<evidence type="ECO:0000313" key="12">
    <source>
        <dbReference type="EMBL" id="KAL2080530.1"/>
    </source>
</evidence>
<dbReference type="EMBL" id="JBHFQA010000021">
    <property type="protein sequence ID" value="KAL2080530.1"/>
    <property type="molecule type" value="Genomic_DNA"/>
</dbReference>
<evidence type="ECO:0000256" key="9">
    <source>
        <dbReference type="SAM" id="MobiDB-lite"/>
    </source>
</evidence>
<proteinExistence type="inferred from homology"/>
<evidence type="ECO:0000313" key="13">
    <source>
        <dbReference type="Proteomes" id="UP001591681"/>
    </source>
</evidence>
<comment type="function">
    <text evidence="1">Tachykinins are active peptides which excite neurons, evoke behavioral responses, are potent vasodilators and secretagogues, and contract (directly or indirectly) many smooth muscles.</text>
</comment>
<accession>A0ABD1J1Z9</accession>
<dbReference type="PANTHER" id="PTHR11250:SF4">
    <property type="entry name" value="PREPROTACHYKININ 1"/>
    <property type="match status" value="1"/>
</dbReference>
<dbReference type="PRINTS" id="PR01829">
    <property type="entry name" value="PROTACHYKNIN"/>
</dbReference>
<feature type="domain" description="Tachykinin" evidence="11">
    <location>
        <begin position="57"/>
        <end position="67"/>
    </location>
</feature>
<feature type="region of interest" description="Disordered" evidence="9">
    <location>
        <begin position="94"/>
        <end position="114"/>
    </location>
</feature>
<comment type="caution">
    <text evidence="12">The sequence shown here is derived from an EMBL/GenBank/DDBJ whole genome shotgun (WGS) entry which is preliminary data.</text>
</comment>
<comment type="subcellular location">
    <subcellularLocation>
        <location evidence="2">Secreted</location>
    </subcellularLocation>
</comment>
<protein>
    <recommendedName>
        <fullName evidence="11">Tachykinin domain-containing protein</fullName>
    </recommendedName>
</protein>
<evidence type="ECO:0000256" key="6">
    <source>
        <dbReference type="ARBA" id="ARBA00022729"/>
    </source>
</evidence>
<organism evidence="12 13">
    <name type="scientific">Coilia grayii</name>
    <name type="common">Gray's grenadier anchovy</name>
    <dbReference type="NCBI Taxonomy" id="363190"/>
    <lineage>
        <taxon>Eukaryota</taxon>
        <taxon>Metazoa</taxon>
        <taxon>Chordata</taxon>
        <taxon>Craniata</taxon>
        <taxon>Vertebrata</taxon>
        <taxon>Euteleostomi</taxon>
        <taxon>Actinopterygii</taxon>
        <taxon>Neopterygii</taxon>
        <taxon>Teleostei</taxon>
        <taxon>Clupei</taxon>
        <taxon>Clupeiformes</taxon>
        <taxon>Clupeoidei</taxon>
        <taxon>Engraulidae</taxon>
        <taxon>Coilinae</taxon>
        <taxon>Coilia</taxon>
    </lineage>
</organism>
<evidence type="ECO:0000256" key="10">
    <source>
        <dbReference type="SAM" id="SignalP"/>
    </source>
</evidence>
<keyword evidence="6 10" id="KW-0732">Signal</keyword>
<feature type="signal peptide" evidence="10">
    <location>
        <begin position="1"/>
        <end position="19"/>
    </location>
</feature>
<dbReference type="Proteomes" id="UP001591681">
    <property type="component" value="Unassembled WGS sequence"/>
</dbReference>
<evidence type="ECO:0000259" key="11">
    <source>
        <dbReference type="SMART" id="SM00203"/>
    </source>
</evidence>
<dbReference type="InterPro" id="IPR008215">
    <property type="entry name" value="Tachykinin_dom"/>
</dbReference>
<keyword evidence="5" id="KW-0165">Cleavage on pair of basic residues</keyword>
<dbReference type="SMART" id="SM00203">
    <property type="entry name" value="TK"/>
    <property type="match status" value="2"/>
</dbReference>
<reference evidence="12 13" key="1">
    <citation type="submission" date="2024-09" db="EMBL/GenBank/DDBJ databases">
        <title>A chromosome-level genome assembly of Gray's grenadier anchovy, Coilia grayii.</title>
        <authorList>
            <person name="Fu Z."/>
        </authorList>
    </citation>
    <scope>NUCLEOTIDE SEQUENCE [LARGE SCALE GENOMIC DNA]</scope>
    <source>
        <strain evidence="12">G4</strain>
        <tissue evidence="12">Muscle</tissue>
    </source>
</reference>
<dbReference type="InterPro" id="IPR013055">
    <property type="entry name" value="Tachy_Neuro_lke_CS"/>
</dbReference>
<dbReference type="AlphaFoldDB" id="A0ABD1J1Z9"/>
<gene>
    <name evidence="12" type="ORF">ACEWY4_024323</name>
</gene>
<evidence type="ECO:0000256" key="5">
    <source>
        <dbReference type="ARBA" id="ARBA00022685"/>
    </source>
</evidence>
<evidence type="ECO:0000256" key="7">
    <source>
        <dbReference type="ARBA" id="ARBA00022815"/>
    </source>
</evidence>
<dbReference type="GO" id="GO:0007218">
    <property type="term" value="P:neuropeptide signaling pathway"/>
    <property type="evidence" value="ECO:0007669"/>
    <property type="project" value="UniProtKB-KW"/>
</dbReference>
<name>A0ABD1J1Z9_9TELE</name>
<evidence type="ECO:0000256" key="2">
    <source>
        <dbReference type="ARBA" id="ARBA00004613"/>
    </source>
</evidence>